<dbReference type="Proteomes" id="UP000075880">
    <property type="component" value="Unassembled WGS sequence"/>
</dbReference>
<sequence length="67" mass="7547">RFGDSEEASSIHREKKHSSFSPFLTKKSTKRRGRRTHATNENVRTPSRPQSCQALKLCCTEPEATGS</sequence>
<keyword evidence="3" id="KW-1185">Reference proteome</keyword>
<name>A0AAG5DTU6_ANOAO</name>
<dbReference type="AlphaFoldDB" id="A0AAG5DTU6"/>
<evidence type="ECO:0000313" key="3">
    <source>
        <dbReference type="Proteomes" id="UP000075880"/>
    </source>
</evidence>
<protein>
    <submittedName>
        <fullName evidence="2">Uncharacterized protein</fullName>
    </submittedName>
</protein>
<feature type="compositionally biased region" description="Basic and acidic residues" evidence="1">
    <location>
        <begin position="1"/>
        <end position="12"/>
    </location>
</feature>
<organism evidence="2 3">
    <name type="scientific">Anopheles atroparvus</name>
    <name type="common">European mosquito</name>
    <dbReference type="NCBI Taxonomy" id="41427"/>
    <lineage>
        <taxon>Eukaryota</taxon>
        <taxon>Metazoa</taxon>
        <taxon>Ecdysozoa</taxon>
        <taxon>Arthropoda</taxon>
        <taxon>Hexapoda</taxon>
        <taxon>Insecta</taxon>
        <taxon>Pterygota</taxon>
        <taxon>Neoptera</taxon>
        <taxon>Endopterygota</taxon>
        <taxon>Diptera</taxon>
        <taxon>Nematocera</taxon>
        <taxon>Culicoidea</taxon>
        <taxon>Culicidae</taxon>
        <taxon>Anophelinae</taxon>
        <taxon>Anopheles</taxon>
    </lineage>
</organism>
<accession>A0AAG5DTU6</accession>
<feature type="region of interest" description="Disordered" evidence="1">
    <location>
        <begin position="1"/>
        <end position="49"/>
    </location>
</feature>
<reference evidence="2" key="1">
    <citation type="submission" date="2024-04" db="UniProtKB">
        <authorList>
            <consortium name="EnsemblMetazoa"/>
        </authorList>
    </citation>
    <scope>IDENTIFICATION</scope>
    <source>
        <strain evidence="2">EBRO</strain>
    </source>
</reference>
<evidence type="ECO:0000313" key="2">
    <source>
        <dbReference type="EnsemblMetazoa" id="ENSAATROPP014350"/>
    </source>
</evidence>
<feature type="compositionally biased region" description="Basic residues" evidence="1">
    <location>
        <begin position="27"/>
        <end position="37"/>
    </location>
</feature>
<dbReference type="EnsemblMetazoa" id="ENSAATROPT016331">
    <property type="protein sequence ID" value="ENSAATROPP014350"/>
    <property type="gene ID" value="ENSAATROPG013359"/>
</dbReference>
<feature type="compositionally biased region" description="Polar residues" evidence="1">
    <location>
        <begin position="39"/>
        <end position="49"/>
    </location>
</feature>
<proteinExistence type="predicted"/>
<evidence type="ECO:0000256" key="1">
    <source>
        <dbReference type="SAM" id="MobiDB-lite"/>
    </source>
</evidence>